<evidence type="ECO:0000313" key="2">
    <source>
        <dbReference type="Proteomes" id="UP000094802"/>
    </source>
</evidence>
<dbReference type="RefSeq" id="WP_019824693.1">
    <property type="nucleotide sequence ID" value="NZ_AJZD02000324.1"/>
</dbReference>
<protein>
    <submittedName>
        <fullName evidence="1">Uncharacterized protein</fullName>
    </submittedName>
</protein>
<dbReference type="EMBL" id="AJZD02000324">
    <property type="protein sequence ID" value="OEF86399.1"/>
    <property type="molecule type" value="Genomic_DNA"/>
</dbReference>
<proteinExistence type="predicted"/>
<reference evidence="1 2" key="1">
    <citation type="journal article" date="2012" name="Science">
        <title>Ecological populations of bacteria act as socially cohesive units of antibiotic production and resistance.</title>
        <authorList>
            <person name="Cordero O.X."/>
            <person name="Wildschutte H."/>
            <person name="Kirkup B."/>
            <person name="Proehl S."/>
            <person name="Ngo L."/>
            <person name="Hussain F."/>
            <person name="Le Roux F."/>
            <person name="Mincer T."/>
            <person name="Polz M.F."/>
        </authorList>
    </citation>
    <scope>NUCLEOTIDE SEQUENCE [LARGE SCALE GENOMIC DNA]</scope>
    <source>
        <strain evidence="1 2">12E03</strain>
    </source>
</reference>
<evidence type="ECO:0000313" key="1">
    <source>
        <dbReference type="EMBL" id="OEF86399.1"/>
    </source>
</evidence>
<comment type="caution">
    <text evidence="1">The sequence shown here is derived from an EMBL/GenBank/DDBJ whole genome shotgun (WGS) entry which is preliminary data.</text>
</comment>
<organism evidence="1 2">
    <name type="scientific">Vibrio splendidus 12E03</name>
    <dbReference type="NCBI Taxonomy" id="1191305"/>
    <lineage>
        <taxon>Bacteria</taxon>
        <taxon>Pseudomonadati</taxon>
        <taxon>Pseudomonadota</taxon>
        <taxon>Gammaproteobacteria</taxon>
        <taxon>Vibrionales</taxon>
        <taxon>Vibrionaceae</taxon>
        <taxon>Vibrio</taxon>
    </lineage>
</organism>
<dbReference type="AlphaFoldDB" id="A0A1E5FCX4"/>
<gene>
    <name evidence="1" type="ORF">A142_11025</name>
</gene>
<sequence>MNKKQSVRIIKKLQLQSRILSREAGIPLTKSHYILYKFIYEKNSHIELFEEIKNQVDSPLIRILIANDVSEIAHYDLKYVQDRLYKYTKLISKEAKINKYKSKEIIKKLLRWHSPEYQLKIKLSHDEIINLNLILDGMESIYSIPGDSSYYFLAEGIISKINKFNDKNYYYMKPPLIYFERYFLTKTHESLGFDNNITWTSTFSNIFYEIVAEGNGVALLKIKQCELLNVIIGTGKRTIIRKISNGESTLNCNTLYYESDSFTKEFIRKKTKSNFYLLKKLKRYDLKLTGNLAKWVNENE</sequence>
<accession>A0A1E5FCX4</accession>
<dbReference type="Proteomes" id="UP000094802">
    <property type="component" value="Unassembled WGS sequence"/>
</dbReference>
<name>A0A1E5FCX4_VIBSP</name>